<keyword evidence="10" id="KW-1185">Reference proteome</keyword>
<protein>
    <recommendedName>
        <fullName evidence="8">Ig-like domain-containing protein</fullName>
    </recommendedName>
</protein>
<feature type="domain" description="Ig-like" evidence="8">
    <location>
        <begin position="575"/>
        <end position="674"/>
    </location>
</feature>
<feature type="region of interest" description="Disordered" evidence="6">
    <location>
        <begin position="680"/>
        <end position="744"/>
    </location>
</feature>
<dbReference type="AlphaFoldDB" id="A0A8J5QQN8"/>
<keyword evidence="7" id="KW-0732">Signal</keyword>
<evidence type="ECO:0000256" key="6">
    <source>
        <dbReference type="SAM" id="MobiDB-lite"/>
    </source>
</evidence>
<dbReference type="GO" id="GO:0005911">
    <property type="term" value="C:cell-cell junction"/>
    <property type="evidence" value="ECO:0007669"/>
    <property type="project" value="TreeGrafter"/>
</dbReference>
<dbReference type="PANTHER" id="PTHR11640">
    <property type="entry name" value="NEPHRIN"/>
    <property type="match status" value="1"/>
</dbReference>
<accession>A0A8J5QQN8</accession>
<dbReference type="PANTHER" id="PTHR11640:SF31">
    <property type="entry name" value="IRREGULAR CHIASM C-ROUGHEST PROTEIN-RELATED"/>
    <property type="match status" value="1"/>
</dbReference>
<dbReference type="EMBL" id="JAAOIC020000052">
    <property type="protein sequence ID" value="KAG8035906.1"/>
    <property type="molecule type" value="Genomic_DNA"/>
</dbReference>
<feature type="compositionally biased region" description="Basic and acidic residues" evidence="6">
    <location>
        <begin position="726"/>
        <end position="737"/>
    </location>
</feature>
<feature type="domain" description="Ig-like" evidence="8">
    <location>
        <begin position="732"/>
        <end position="815"/>
    </location>
</feature>
<evidence type="ECO:0000256" key="3">
    <source>
        <dbReference type="ARBA" id="ARBA00023157"/>
    </source>
</evidence>
<name>A0A8J5QQN8_9HYME</name>
<keyword evidence="3" id="KW-1015">Disulfide bond</keyword>
<dbReference type="InterPro" id="IPR007110">
    <property type="entry name" value="Ig-like_dom"/>
</dbReference>
<sequence>MFNKHFILLLINICLCSSKLTISPCNDIEIDQGGKLEISCTALEPVDFIYPISIEPVAIRSEVKLSNEQVNGLTKFKLTRSNSVYNDSGWYGCVEKSKYKPGPHVGKIDVTPQNYNDANVKWIYVTVKSPIYKLDVMPFLLVNPDVEYVLLKKENDDVILPCRSTSSDYSVKLYSSIDNTLVDSFEYDPKKGITLKNIKKGSPLRYYCVAEKKDGTKEEIKKFKIEIIDNYSEKPVITTDKFTLMEIGKDFSMQCTSLISDYERFVLDWTVPQTDRIIKNVTTSLEIAPENEKLDYKRVTVKLTIKNVVKEDFGNYECRLYKYASVEAANINLTPHERKHLEISLNGPKTVDVIKSGASHTWTIDIDAFPLPELQWTDPQGNRIIEPLKMRLFSVNDEKFSIDYTKTKFTIDDLGIHTILAKHADMQKKVTFKVLAETSPKVLEVKQNEACLSKGATVFQCQAKGYPVPEVTWSCMDKDGLVGNGTEFKVIKEEPKEFEISSVVMVENCPQGFVVCKTHNNNGDYALTKPISKQVPAEGTDQSGSDGCPYVEKPKNNDGNSTDGNSLKKKIEVSPKIIKIEPNKKTYKLLEVVEFSCQASGNPKPVITWEFLDDRHTLIENGKKFFEVTKKTSGDTIVTSVVKVIIVLPGYVSCKAKNKLGDDNKLEKVDVEVTQTQVQQPSVQPPVASTSALVTNNQVDVTTKKAEGPASEKPGSVEKASSTEATKTEAKPEDGDKFSLGTEDQEVNVTKGTAVTLHCNASTSLFGVDVKWYNASNVLATGGRVEIKETKEAALHSLHLTITDMQKWDENDYSCEGTKLDGTAVRKLYHVHVNGSLCCVHCFNHLAVIDNVAGIFHVIAVNPSSGCLDSC</sequence>
<feature type="domain" description="Ig-like" evidence="8">
    <location>
        <begin position="440"/>
        <end position="532"/>
    </location>
</feature>
<feature type="domain" description="Ig-like" evidence="8">
    <location>
        <begin position="235"/>
        <end position="334"/>
    </location>
</feature>
<evidence type="ECO:0000259" key="8">
    <source>
        <dbReference type="PROSITE" id="PS50835"/>
    </source>
</evidence>
<evidence type="ECO:0000256" key="4">
    <source>
        <dbReference type="ARBA" id="ARBA00023180"/>
    </source>
</evidence>
<dbReference type="SMART" id="SM00408">
    <property type="entry name" value="IGc2"/>
    <property type="match status" value="5"/>
</dbReference>
<evidence type="ECO:0000256" key="1">
    <source>
        <dbReference type="ARBA" id="ARBA00004479"/>
    </source>
</evidence>
<evidence type="ECO:0000256" key="5">
    <source>
        <dbReference type="ARBA" id="ARBA00023319"/>
    </source>
</evidence>
<feature type="signal peptide" evidence="7">
    <location>
        <begin position="1"/>
        <end position="18"/>
    </location>
</feature>
<keyword evidence="5" id="KW-0393">Immunoglobulin domain</keyword>
<evidence type="ECO:0000313" key="10">
    <source>
        <dbReference type="Proteomes" id="UP000729913"/>
    </source>
</evidence>
<dbReference type="GO" id="GO:0098609">
    <property type="term" value="P:cell-cell adhesion"/>
    <property type="evidence" value="ECO:0007669"/>
    <property type="project" value="TreeGrafter"/>
</dbReference>
<dbReference type="InterPro" id="IPR003599">
    <property type="entry name" value="Ig_sub"/>
</dbReference>
<organism evidence="9 10">
    <name type="scientific">Cotesia typhae</name>
    <dbReference type="NCBI Taxonomy" id="2053667"/>
    <lineage>
        <taxon>Eukaryota</taxon>
        <taxon>Metazoa</taxon>
        <taxon>Ecdysozoa</taxon>
        <taxon>Arthropoda</taxon>
        <taxon>Hexapoda</taxon>
        <taxon>Insecta</taxon>
        <taxon>Pterygota</taxon>
        <taxon>Neoptera</taxon>
        <taxon>Endopterygota</taxon>
        <taxon>Hymenoptera</taxon>
        <taxon>Apocrita</taxon>
        <taxon>Ichneumonoidea</taxon>
        <taxon>Braconidae</taxon>
        <taxon>Microgastrinae</taxon>
        <taxon>Cotesia</taxon>
    </lineage>
</organism>
<comment type="caution">
    <text evidence="9">The sequence shown here is derived from an EMBL/GenBank/DDBJ whole genome shotgun (WGS) entry which is preliminary data.</text>
</comment>
<dbReference type="Proteomes" id="UP000729913">
    <property type="component" value="Unassembled WGS sequence"/>
</dbReference>
<reference evidence="9" key="2">
    <citation type="submission" date="2021-04" db="EMBL/GenBank/DDBJ databases">
        <title>Genome-wide patterns of bracovirus chromosomal integration into multiple host tissues during parasitism.</title>
        <authorList>
            <person name="Chebbi M.A.C."/>
        </authorList>
    </citation>
    <scope>NUCLEOTIDE SEQUENCE</scope>
    <source>
        <tissue evidence="9">Whole body</tissue>
    </source>
</reference>
<dbReference type="GO" id="GO:0005886">
    <property type="term" value="C:plasma membrane"/>
    <property type="evidence" value="ECO:0007669"/>
    <property type="project" value="TreeGrafter"/>
</dbReference>
<feature type="chain" id="PRO_5035294593" description="Ig-like domain-containing protein" evidence="7">
    <location>
        <begin position="19"/>
        <end position="871"/>
    </location>
</feature>
<comment type="subcellular location">
    <subcellularLocation>
        <location evidence="1">Membrane</location>
        <topology evidence="1">Single-pass type I membrane protein</topology>
    </subcellularLocation>
</comment>
<evidence type="ECO:0000256" key="7">
    <source>
        <dbReference type="SAM" id="SignalP"/>
    </source>
</evidence>
<gene>
    <name evidence="9" type="ORF">G9C98_003032</name>
</gene>
<dbReference type="Pfam" id="PF00047">
    <property type="entry name" value="ig"/>
    <property type="match status" value="1"/>
</dbReference>
<reference evidence="9" key="1">
    <citation type="submission" date="2020-03" db="EMBL/GenBank/DDBJ databases">
        <authorList>
            <person name="Chebbi M.A."/>
            <person name="Drezen J.M."/>
        </authorList>
    </citation>
    <scope>NUCLEOTIDE SEQUENCE</scope>
    <source>
        <tissue evidence="9">Whole body</tissue>
    </source>
</reference>
<dbReference type="SMART" id="SM00409">
    <property type="entry name" value="IG"/>
    <property type="match status" value="5"/>
</dbReference>
<evidence type="ECO:0000256" key="2">
    <source>
        <dbReference type="ARBA" id="ARBA00023136"/>
    </source>
</evidence>
<evidence type="ECO:0000313" key="9">
    <source>
        <dbReference type="EMBL" id="KAG8035906.1"/>
    </source>
</evidence>
<feature type="compositionally biased region" description="Low complexity" evidence="6">
    <location>
        <begin position="680"/>
        <end position="692"/>
    </location>
</feature>
<dbReference type="InterPro" id="IPR051275">
    <property type="entry name" value="Cell_adhesion_signaling"/>
</dbReference>
<proteinExistence type="predicted"/>
<dbReference type="GO" id="GO:0050839">
    <property type="term" value="F:cell adhesion molecule binding"/>
    <property type="evidence" value="ECO:0007669"/>
    <property type="project" value="TreeGrafter"/>
</dbReference>
<keyword evidence="4" id="KW-0325">Glycoprotein</keyword>
<dbReference type="InterPro" id="IPR003598">
    <property type="entry name" value="Ig_sub2"/>
</dbReference>
<dbReference type="InterPro" id="IPR013151">
    <property type="entry name" value="Immunoglobulin_dom"/>
</dbReference>
<dbReference type="OrthoDB" id="3256376at2759"/>
<dbReference type="PROSITE" id="PS50835">
    <property type="entry name" value="IG_LIKE"/>
    <property type="match status" value="4"/>
</dbReference>
<feature type="region of interest" description="Disordered" evidence="6">
    <location>
        <begin position="535"/>
        <end position="566"/>
    </location>
</feature>
<keyword evidence="2" id="KW-0472">Membrane</keyword>